<dbReference type="GO" id="GO:0005634">
    <property type="term" value="C:nucleus"/>
    <property type="evidence" value="ECO:0007669"/>
    <property type="project" value="TreeGrafter"/>
</dbReference>
<accession>A0A0T6B1Z0</accession>
<dbReference type="FunFam" id="3.10.20.550:FF:000001">
    <property type="entry name" value="Histone deacetylase complex subunit SAP18"/>
    <property type="match status" value="1"/>
</dbReference>
<dbReference type="OrthoDB" id="440566at2759"/>
<dbReference type="EMBL" id="LJIG01016177">
    <property type="protein sequence ID" value="KRT81384.1"/>
    <property type="molecule type" value="Genomic_DNA"/>
</dbReference>
<organism evidence="6 7">
    <name type="scientific">Oryctes borbonicus</name>
    <dbReference type="NCBI Taxonomy" id="1629725"/>
    <lineage>
        <taxon>Eukaryota</taxon>
        <taxon>Metazoa</taxon>
        <taxon>Ecdysozoa</taxon>
        <taxon>Arthropoda</taxon>
        <taxon>Hexapoda</taxon>
        <taxon>Insecta</taxon>
        <taxon>Pterygota</taxon>
        <taxon>Neoptera</taxon>
        <taxon>Endopterygota</taxon>
        <taxon>Coleoptera</taxon>
        <taxon>Polyphaga</taxon>
        <taxon>Scarabaeiformia</taxon>
        <taxon>Scarabaeidae</taxon>
        <taxon>Dynastinae</taxon>
        <taxon>Oryctes</taxon>
    </lineage>
</organism>
<evidence type="ECO:0000256" key="1">
    <source>
        <dbReference type="ARBA" id="ARBA00009143"/>
    </source>
</evidence>
<dbReference type="Proteomes" id="UP000051574">
    <property type="component" value="Unassembled WGS sequence"/>
</dbReference>
<comment type="similarity">
    <text evidence="1">Belongs to the SAP18 family.</text>
</comment>
<keyword evidence="2" id="KW-0678">Repressor</keyword>
<keyword evidence="3" id="KW-0805">Transcription regulation</keyword>
<keyword evidence="4" id="KW-0804">Transcription</keyword>
<dbReference type="AlphaFoldDB" id="A0A0T6B1Z0"/>
<gene>
    <name evidence="6" type="ORF">AMK59_6279</name>
</gene>
<dbReference type="InterPro" id="IPR042534">
    <property type="entry name" value="SAP18_sf"/>
</dbReference>
<evidence type="ECO:0000256" key="4">
    <source>
        <dbReference type="ARBA" id="ARBA00023163"/>
    </source>
</evidence>
<evidence type="ECO:0000313" key="7">
    <source>
        <dbReference type="Proteomes" id="UP000051574"/>
    </source>
</evidence>
<evidence type="ECO:0000256" key="3">
    <source>
        <dbReference type="ARBA" id="ARBA00023015"/>
    </source>
</evidence>
<reference evidence="6 7" key="1">
    <citation type="submission" date="2015-09" db="EMBL/GenBank/DDBJ databases">
        <title>Draft genome of the scarab beetle Oryctes borbonicus.</title>
        <authorList>
            <person name="Meyer J.M."/>
            <person name="Markov G.V."/>
            <person name="Baskaran P."/>
            <person name="Herrmann M."/>
            <person name="Sommer R.J."/>
            <person name="Roedelsperger C."/>
        </authorList>
    </citation>
    <scope>NUCLEOTIDE SEQUENCE [LARGE SCALE GENOMIC DNA]</scope>
    <source>
        <strain evidence="6">OB123</strain>
        <tissue evidence="6">Whole animal</tissue>
    </source>
</reference>
<dbReference type="PANTHER" id="PTHR13082:SF0">
    <property type="entry name" value="HISTONE DEACETYLASE COMPLEX SUBUNIT SAP18"/>
    <property type="match status" value="1"/>
</dbReference>
<comment type="caution">
    <text evidence="6">The sequence shown here is derived from an EMBL/GenBank/DDBJ whole genome shotgun (WGS) entry which is preliminary data.</text>
</comment>
<dbReference type="InterPro" id="IPR010516">
    <property type="entry name" value="SAP18"/>
</dbReference>
<dbReference type="PANTHER" id="PTHR13082">
    <property type="entry name" value="SAP18"/>
    <property type="match status" value="1"/>
</dbReference>
<evidence type="ECO:0000256" key="5">
    <source>
        <dbReference type="ARBA" id="ARBA00030511"/>
    </source>
</evidence>
<evidence type="ECO:0000313" key="6">
    <source>
        <dbReference type="EMBL" id="KRT81384.1"/>
    </source>
</evidence>
<dbReference type="Pfam" id="PF06487">
    <property type="entry name" value="SAP18"/>
    <property type="match status" value="1"/>
</dbReference>
<dbReference type="Gene3D" id="3.10.20.550">
    <property type="entry name" value="ASAP complex, SAP18 subunit"/>
    <property type="match status" value="1"/>
</dbReference>
<proteinExistence type="inferred from homology"/>
<evidence type="ECO:0000256" key="2">
    <source>
        <dbReference type="ARBA" id="ARBA00022491"/>
    </source>
</evidence>
<protein>
    <recommendedName>
        <fullName evidence="5">18 kDa Sin3-associated polypeptide</fullName>
    </recommendedName>
</protein>
<sequence>MAGVELVIEEKKEDSVDRQKVCPFLLRVFVSPTGHHYKIVDYNKGNTPQNELQIYTWKDATLNELALLVKEVNPEARRKGTKFTFALVYPDPRAPVYRMREIGTTVTGQKGADDLKSLAQARFSIGDYMDIAISTPDSWNSGSRKGFTQSYNNHRSRPY</sequence>
<dbReference type="GO" id="GO:0003714">
    <property type="term" value="F:transcription corepressor activity"/>
    <property type="evidence" value="ECO:0007669"/>
    <property type="project" value="TreeGrafter"/>
</dbReference>
<keyword evidence="7" id="KW-1185">Reference proteome</keyword>
<name>A0A0T6B1Z0_9SCAR</name>